<proteinExistence type="predicted"/>
<accession>A0A0L1KH05</accession>
<evidence type="ECO:0000313" key="2">
    <source>
        <dbReference type="EMBL" id="KNH03161.1"/>
    </source>
</evidence>
<evidence type="ECO:0000259" key="1">
    <source>
        <dbReference type="Pfam" id="PF13338"/>
    </source>
</evidence>
<evidence type="ECO:0000313" key="3">
    <source>
        <dbReference type="Proteomes" id="UP000037446"/>
    </source>
</evidence>
<dbReference type="Pfam" id="PF13338">
    <property type="entry name" value="AbiEi_4"/>
    <property type="match status" value="1"/>
</dbReference>
<protein>
    <submittedName>
        <fullName evidence="2">Transcriptional regulator</fullName>
    </submittedName>
</protein>
<dbReference type="InterPro" id="IPR025159">
    <property type="entry name" value="AbiEi_N"/>
</dbReference>
<dbReference type="Proteomes" id="UP000037446">
    <property type="component" value="Unassembled WGS sequence"/>
</dbReference>
<feature type="domain" description="AbiEi antitoxin N-terminal" evidence="1">
    <location>
        <begin position="2"/>
        <end position="44"/>
    </location>
</feature>
<name>A0A0L1KH05_9SPHN</name>
<organism evidence="2 3">
    <name type="scientific">Qipengyuania citrea LAMA 915</name>
    <dbReference type="NCBI Taxonomy" id="1306953"/>
    <lineage>
        <taxon>Bacteria</taxon>
        <taxon>Pseudomonadati</taxon>
        <taxon>Pseudomonadota</taxon>
        <taxon>Alphaproteobacteria</taxon>
        <taxon>Sphingomonadales</taxon>
        <taxon>Erythrobacteraceae</taxon>
        <taxon>Qipengyuania</taxon>
    </lineage>
</organism>
<dbReference type="EMBL" id="JYNE01000017">
    <property type="protein sequence ID" value="KNH03161.1"/>
    <property type="molecule type" value="Genomic_DNA"/>
</dbReference>
<comment type="caution">
    <text evidence="2">The sequence shown here is derived from an EMBL/GenBank/DDBJ whole genome shotgun (WGS) entry which is preliminary data.</text>
</comment>
<gene>
    <name evidence="2" type="ORF">J121_2945</name>
</gene>
<reference evidence="2" key="1">
    <citation type="submission" date="2015-02" db="EMBL/GenBank/DDBJ databases">
        <authorList>
            <person name="Chooi Y.-H."/>
        </authorList>
    </citation>
    <scope>NUCLEOTIDE SEQUENCE [LARGE SCALE GENOMIC DNA]</scope>
    <source>
        <strain evidence="2">LAMA 915</strain>
    </source>
</reference>
<dbReference type="STRING" id="1306953.J121_2945"/>
<dbReference type="PATRIC" id="fig|1306953.7.peg.3053"/>
<sequence>MRDLFAQQPILRARELREAGVDGKTIARAVDDGEINRISRGLYQTADADIDADQSLAEIAKRIPNGVIAMFSALAFHELTDQMPRKVWVAIGSSDWSPAPSYPPTRTVRFSDSYHQQGIEHHKVSGVSVPIYSVPKTLADMFRNPKLVDRSVAIEGLRAALEQRKATPAEISQAAIEGGAWSTMKPYLEALTSNG</sequence>
<dbReference type="AlphaFoldDB" id="A0A0L1KH05"/>